<feature type="region of interest" description="Disordered" evidence="1">
    <location>
        <begin position="64"/>
        <end position="119"/>
    </location>
</feature>
<dbReference type="EMBL" id="AHZU02000792">
    <property type="protein sequence ID" value="KFG40136.1"/>
    <property type="molecule type" value="Genomic_DNA"/>
</dbReference>
<proteinExistence type="predicted"/>
<evidence type="ECO:0000256" key="1">
    <source>
        <dbReference type="SAM" id="MobiDB-lite"/>
    </source>
</evidence>
<feature type="region of interest" description="Disordered" evidence="1">
    <location>
        <begin position="159"/>
        <end position="217"/>
    </location>
</feature>
<keyword evidence="2" id="KW-0732">Signal</keyword>
<dbReference type="AlphaFoldDB" id="A0A086K6W8"/>
<gene>
    <name evidence="3" type="ORF">TGDOM2_286540</name>
</gene>
<organism evidence="3 4">
    <name type="scientific">Toxoplasma gondii GAB2-2007-GAL-DOM2</name>
    <dbReference type="NCBI Taxonomy" id="1130820"/>
    <lineage>
        <taxon>Eukaryota</taxon>
        <taxon>Sar</taxon>
        <taxon>Alveolata</taxon>
        <taxon>Apicomplexa</taxon>
        <taxon>Conoidasida</taxon>
        <taxon>Coccidia</taxon>
        <taxon>Eucoccidiorida</taxon>
        <taxon>Eimeriorina</taxon>
        <taxon>Sarcocystidae</taxon>
        <taxon>Toxoplasma</taxon>
    </lineage>
</organism>
<feature type="compositionally biased region" description="Polar residues" evidence="1">
    <location>
        <begin position="93"/>
        <end position="115"/>
    </location>
</feature>
<feature type="signal peptide" evidence="2">
    <location>
        <begin position="1"/>
        <end position="20"/>
    </location>
</feature>
<dbReference type="OrthoDB" id="1406886at2759"/>
<comment type="caution">
    <text evidence="3">The sequence shown here is derived from an EMBL/GenBank/DDBJ whole genome shotgun (WGS) entry which is preliminary data.</text>
</comment>
<dbReference type="Proteomes" id="UP000028837">
    <property type="component" value="Unassembled WGS sequence"/>
</dbReference>
<reference evidence="3 4" key="1">
    <citation type="submission" date="2014-02" db="EMBL/GenBank/DDBJ databases">
        <authorList>
            <person name="Sibley D."/>
            <person name="Venepally P."/>
            <person name="Karamycheva S."/>
            <person name="Hadjithomas M."/>
            <person name="Khan A."/>
            <person name="Brunk B."/>
            <person name="Roos D."/>
            <person name="Caler E."/>
            <person name="Lorenzi H."/>
        </authorList>
    </citation>
    <scope>NUCLEOTIDE SEQUENCE [LARGE SCALE GENOMIC DNA]</scope>
    <source>
        <strain evidence="3 4">GAB2-2007-GAL-DOM2</strain>
    </source>
</reference>
<evidence type="ECO:0000313" key="3">
    <source>
        <dbReference type="EMBL" id="KFG40136.1"/>
    </source>
</evidence>
<feature type="chain" id="PRO_5001808856" description="Transmembrane protein" evidence="2">
    <location>
        <begin position="21"/>
        <end position="461"/>
    </location>
</feature>
<accession>A0A086K6W8</accession>
<name>A0A086K6W8_TOXGO</name>
<evidence type="ECO:0008006" key="5">
    <source>
        <dbReference type="Google" id="ProtNLM"/>
    </source>
</evidence>
<protein>
    <recommendedName>
        <fullName evidence="5">Transmembrane protein</fullName>
    </recommendedName>
</protein>
<sequence>MLCLTVFSASLAIMASRAFAAGEAAVPLAQTGNFSAIADGGAVPPPLYHMPMYSMPLQFSDLESRAPLPTTSTNIPDVGRASQPGGASLEMLRQSSSDYSHAAPTNDQQPRNSISPVIIDMPDDFPVYDIRRPEIKQNQAPIQRTKRFELGENIPITFSLEQAKLPPSADGTSAQTKQRLQEGRDQTGSPPGFHSASLGGPHSSQMHGRAEAANSSQSAGLSLRHSWLFSSTREKLFDAVEFMKSTGGDLQYPAPVVVNPPGYFVDKPLLQPAHSIGTPEILHRKPEQAYPPFVPAGETQLSIHGEGTHLVPDIHEQLSGSEPAVSGSMAAPQHNVYVHGNSLAPSPPIWDIPLPNADAPSTYTANVPQGYIVEKPLLSIRGANLAFPLAARAYQFMVPRAELFIASSRYAEEYLDLVAALYCLFQKWPCNNVEEFAVQTRLHQRNAATSSSPHPEEALPS</sequence>
<evidence type="ECO:0000256" key="2">
    <source>
        <dbReference type="SAM" id="SignalP"/>
    </source>
</evidence>
<evidence type="ECO:0000313" key="4">
    <source>
        <dbReference type="Proteomes" id="UP000028837"/>
    </source>
</evidence>
<dbReference type="VEuPathDB" id="ToxoDB:TGDOM2_286540"/>